<feature type="domain" description="HAT C-terminal dimerisation" evidence="1">
    <location>
        <begin position="201"/>
        <end position="257"/>
    </location>
</feature>
<evidence type="ECO:0000313" key="2">
    <source>
        <dbReference type="EMBL" id="KAE9522628.1"/>
    </source>
</evidence>
<proteinExistence type="predicted"/>
<dbReference type="SUPFAM" id="SSF53098">
    <property type="entry name" value="Ribonuclease H-like"/>
    <property type="match status" value="1"/>
</dbReference>
<dbReference type="AlphaFoldDB" id="A0A6G0SWU9"/>
<dbReference type="Proteomes" id="UP000475862">
    <property type="component" value="Unassembled WGS sequence"/>
</dbReference>
<reference evidence="2 3" key="1">
    <citation type="submission" date="2019-08" db="EMBL/GenBank/DDBJ databases">
        <title>The genome of the soybean aphid Biotype 1, its phylome, world population structure and adaptation to the North American continent.</title>
        <authorList>
            <person name="Giordano R."/>
            <person name="Donthu R.K."/>
            <person name="Hernandez A.G."/>
            <person name="Wright C.L."/>
            <person name="Zimin A.V."/>
        </authorList>
    </citation>
    <scope>NUCLEOTIDE SEQUENCE [LARGE SCALE GENOMIC DNA]</scope>
    <source>
        <tissue evidence="2">Whole aphids</tissue>
    </source>
</reference>
<gene>
    <name evidence="2" type="ORF">AGLY_016991</name>
</gene>
<dbReference type="PANTHER" id="PTHR45749">
    <property type="match status" value="1"/>
</dbReference>
<keyword evidence="3" id="KW-1185">Reference proteome</keyword>
<sequence>MDSDILYIDNNDPCFMAVFWNEVLERFHIVNKKLQSVNIELGMVVELYGSLEQYISRIKNNFEEYKGKATQICVYKKDKRRTVKRKRQFDETINEVITETGKEDFRINVFFVILDKLKAELVRRGSSYKDLCVKFDFLTNICSFDEEIISEKTRALIEQYPNDIEESFSNECLHLRDHLFFKSDKKRSAQELCQMFYTNELIDIFPNVTTALRMYLCTFATNSTAERSFSALKRVKSHLRSTLESDRLNATSILHIESEMLRSINYDDIIDDFAAKKVGRKML</sequence>
<dbReference type="PANTHER" id="PTHR45749:SF23">
    <property type="entry name" value="ZINC FINGER MYM-TYPE PROTEIN 1-LIKE"/>
    <property type="match status" value="1"/>
</dbReference>
<comment type="caution">
    <text evidence="2">The sequence shown here is derived from an EMBL/GenBank/DDBJ whole genome shotgun (WGS) entry which is preliminary data.</text>
</comment>
<dbReference type="OrthoDB" id="6615959at2759"/>
<evidence type="ECO:0000259" key="1">
    <source>
        <dbReference type="Pfam" id="PF05699"/>
    </source>
</evidence>
<organism evidence="2 3">
    <name type="scientific">Aphis glycines</name>
    <name type="common">Soybean aphid</name>
    <dbReference type="NCBI Taxonomy" id="307491"/>
    <lineage>
        <taxon>Eukaryota</taxon>
        <taxon>Metazoa</taxon>
        <taxon>Ecdysozoa</taxon>
        <taxon>Arthropoda</taxon>
        <taxon>Hexapoda</taxon>
        <taxon>Insecta</taxon>
        <taxon>Pterygota</taxon>
        <taxon>Neoptera</taxon>
        <taxon>Paraneoptera</taxon>
        <taxon>Hemiptera</taxon>
        <taxon>Sternorrhyncha</taxon>
        <taxon>Aphidomorpha</taxon>
        <taxon>Aphidoidea</taxon>
        <taxon>Aphididae</taxon>
        <taxon>Aphidini</taxon>
        <taxon>Aphis</taxon>
        <taxon>Aphis</taxon>
    </lineage>
</organism>
<dbReference type="InterPro" id="IPR008906">
    <property type="entry name" value="HATC_C_dom"/>
</dbReference>
<dbReference type="GO" id="GO:0046983">
    <property type="term" value="F:protein dimerization activity"/>
    <property type="evidence" value="ECO:0007669"/>
    <property type="project" value="InterPro"/>
</dbReference>
<dbReference type="EMBL" id="VYZN01000940">
    <property type="protein sequence ID" value="KAE9522628.1"/>
    <property type="molecule type" value="Genomic_DNA"/>
</dbReference>
<evidence type="ECO:0000313" key="3">
    <source>
        <dbReference type="Proteomes" id="UP000475862"/>
    </source>
</evidence>
<dbReference type="Pfam" id="PF05699">
    <property type="entry name" value="Dimer_Tnp_hAT"/>
    <property type="match status" value="1"/>
</dbReference>
<accession>A0A6G0SWU9</accession>
<dbReference type="InterPro" id="IPR012337">
    <property type="entry name" value="RNaseH-like_sf"/>
</dbReference>
<protein>
    <recommendedName>
        <fullName evidence="1">HAT C-terminal dimerisation domain-containing protein</fullName>
    </recommendedName>
</protein>
<name>A0A6G0SWU9_APHGL</name>